<dbReference type="InterPro" id="IPR026856">
    <property type="entry name" value="Sialidase_fam"/>
</dbReference>
<dbReference type="CDD" id="cd15482">
    <property type="entry name" value="Sialidase_non-viral"/>
    <property type="match status" value="1"/>
</dbReference>
<dbReference type="PANTHER" id="PTHR10628">
    <property type="entry name" value="SIALIDASE"/>
    <property type="match status" value="1"/>
</dbReference>
<gene>
    <name evidence="5" type="ORF">IAB75_02555</name>
</gene>
<feature type="domain" description="Sialidase" evidence="4">
    <location>
        <begin position="85"/>
        <end position="356"/>
    </location>
</feature>
<dbReference type="PANTHER" id="PTHR10628:SF30">
    <property type="entry name" value="EXO-ALPHA-SIALIDASE"/>
    <property type="match status" value="1"/>
</dbReference>
<dbReference type="GO" id="GO:0004308">
    <property type="term" value="F:exo-alpha-sialidase activity"/>
    <property type="evidence" value="ECO:0007669"/>
    <property type="project" value="UniProtKB-EC"/>
</dbReference>
<dbReference type="Gene3D" id="2.120.10.10">
    <property type="match status" value="1"/>
</dbReference>
<dbReference type="GO" id="GO:0005737">
    <property type="term" value="C:cytoplasm"/>
    <property type="evidence" value="ECO:0007669"/>
    <property type="project" value="TreeGrafter"/>
</dbReference>
<dbReference type="Proteomes" id="UP000725002">
    <property type="component" value="Unassembled WGS sequence"/>
</dbReference>
<sequence>MALCTIVSGCEKEIQRPEVTEPLMPDLGPEGTAGTIGTAEVTRQTVFSAAANNEVYRIPSIITAKDGSILVFAEDRHESWRDKSYTDVVVKRSDNNGKSWSAAVSITGSLNTGDYAFMDPTPVIDENTGTIYLFCNRWNELNTDVTNNRAFMSMSTDNGVTWSKPEDITDKVVNAGMYCGGFGPGHGIMIKEGRYAGRLVLITRQNSASGSANCYAVYSDDGGNTWSIGGAVASGEAQIAEAGEDRLYINIRRGAARYSTFSLNGGESWSAAQQDVTLPSVDGGCQASVLGTSGNMVFYCGPESGSPIDGNHDNRFGLKLFRSATGGSGWTRNQVLYEMASGYSDMTILKDGSLAIIFEAGDEKGFIKSANRVPGWLRLDLMILPAEVTDYDYWF</sequence>
<dbReference type="SUPFAM" id="SSF50939">
    <property type="entry name" value="Sialidases"/>
    <property type="match status" value="1"/>
</dbReference>
<dbReference type="InterPro" id="IPR036278">
    <property type="entry name" value="Sialidase_sf"/>
</dbReference>
<evidence type="ECO:0000256" key="1">
    <source>
        <dbReference type="ARBA" id="ARBA00000427"/>
    </source>
</evidence>
<protein>
    <recommendedName>
        <fullName evidence="3">exo-alpha-sialidase</fullName>
        <ecNumber evidence="3">3.2.1.18</ecNumber>
    </recommendedName>
</protein>
<evidence type="ECO:0000313" key="6">
    <source>
        <dbReference type="Proteomes" id="UP000725002"/>
    </source>
</evidence>
<name>A0A940DQN2_9BACT</name>
<dbReference type="InterPro" id="IPR011040">
    <property type="entry name" value="Sialidase"/>
</dbReference>
<dbReference type="GO" id="GO:0009313">
    <property type="term" value="P:oligosaccharide catabolic process"/>
    <property type="evidence" value="ECO:0007669"/>
    <property type="project" value="TreeGrafter"/>
</dbReference>
<dbReference type="GO" id="GO:0006689">
    <property type="term" value="P:ganglioside catabolic process"/>
    <property type="evidence" value="ECO:0007669"/>
    <property type="project" value="TreeGrafter"/>
</dbReference>
<comment type="caution">
    <text evidence="5">The sequence shown here is derived from an EMBL/GenBank/DDBJ whole genome shotgun (WGS) entry which is preliminary data.</text>
</comment>
<proteinExistence type="inferred from homology"/>
<dbReference type="AlphaFoldDB" id="A0A940DQN2"/>
<dbReference type="GO" id="GO:0016020">
    <property type="term" value="C:membrane"/>
    <property type="evidence" value="ECO:0007669"/>
    <property type="project" value="TreeGrafter"/>
</dbReference>
<evidence type="ECO:0000256" key="2">
    <source>
        <dbReference type="ARBA" id="ARBA00009348"/>
    </source>
</evidence>
<evidence type="ECO:0000256" key="3">
    <source>
        <dbReference type="ARBA" id="ARBA00012733"/>
    </source>
</evidence>
<evidence type="ECO:0000259" key="4">
    <source>
        <dbReference type="Pfam" id="PF13088"/>
    </source>
</evidence>
<reference evidence="5" key="2">
    <citation type="journal article" date="2021" name="PeerJ">
        <title>Extensive microbial diversity within the chicken gut microbiome revealed by metagenomics and culture.</title>
        <authorList>
            <person name="Gilroy R."/>
            <person name="Ravi A."/>
            <person name="Getino M."/>
            <person name="Pursley I."/>
            <person name="Horton D.L."/>
            <person name="Alikhan N.F."/>
            <person name="Baker D."/>
            <person name="Gharbi K."/>
            <person name="Hall N."/>
            <person name="Watson M."/>
            <person name="Adriaenssens E.M."/>
            <person name="Foster-Nyarko E."/>
            <person name="Jarju S."/>
            <person name="Secka A."/>
            <person name="Antonio M."/>
            <person name="Oren A."/>
            <person name="Chaudhuri R.R."/>
            <person name="La Ragione R."/>
            <person name="Hildebrand F."/>
            <person name="Pallen M.J."/>
        </authorList>
    </citation>
    <scope>NUCLEOTIDE SEQUENCE</scope>
    <source>
        <strain evidence="5">G3-8215</strain>
    </source>
</reference>
<dbReference type="EMBL" id="JADILV010000020">
    <property type="protein sequence ID" value="MBO8482985.1"/>
    <property type="molecule type" value="Genomic_DNA"/>
</dbReference>
<accession>A0A940DQN2</accession>
<reference evidence="5" key="1">
    <citation type="submission" date="2020-10" db="EMBL/GenBank/DDBJ databases">
        <authorList>
            <person name="Gilroy R."/>
        </authorList>
    </citation>
    <scope>NUCLEOTIDE SEQUENCE</scope>
    <source>
        <strain evidence="5">G3-8215</strain>
    </source>
</reference>
<organism evidence="5 6">
    <name type="scientific">Candidatus Cryptobacteroides avicola</name>
    <dbReference type="NCBI Taxonomy" id="2840757"/>
    <lineage>
        <taxon>Bacteria</taxon>
        <taxon>Pseudomonadati</taxon>
        <taxon>Bacteroidota</taxon>
        <taxon>Bacteroidia</taxon>
        <taxon>Bacteroidales</taxon>
        <taxon>Candidatus Cryptobacteroides</taxon>
    </lineage>
</organism>
<dbReference type="Pfam" id="PF13088">
    <property type="entry name" value="BNR_2"/>
    <property type="match status" value="1"/>
</dbReference>
<comment type="catalytic activity">
    <reaction evidence="1">
        <text>Hydrolysis of alpha-(2-&gt;3)-, alpha-(2-&gt;6)-, alpha-(2-&gt;8)- glycosidic linkages of terminal sialic acid residues in oligosaccharides, glycoproteins, glycolipids, colominic acid and synthetic substrates.</text>
        <dbReference type="EC" id="3.2.1.18"/>
    </reaction>
</comment>
<comment type="similarity">
    <text evidence="2">Belongs to the glycosyl hydrolase 33 family.</text>
</comment>
<dbReference type="EC" id="3.2.1.18" evidence="3"/>
<evidence type="ECO:0000313" key="5">
    <source>
        <dbReference type="EMBL" id="MBO8482985.1"/>
    </source>
</evidence>